<dbReference type="Proteomes" id="UP000743899">
    <property type="component" value="Unassembled WGS sequence"/>
</dbReference>
<organism evidence="1 2">
    <name type="scientific">Pallidibacillus pasinlerensis</name>
    <dbReference type="NCBI Taxonomy" id="2703818"/>
    <lineage>
        <taxon>Bacteria</taxon>
        <taxon>Bacillati</taxon>
        <taxon>Bacillota</taxon>
        <taxon>Bacilli</taxon>
        <taxon>Bacillales</taxon>
        <taxon>Bacillaceae</taxon>
        <taxon>Pallidibacillus</taxon>
    </lineage>
</organism>
<name>A0ABX0A4I2_9BACI</name>
<reference evidence="1 2" key="1">
    <citation type="submission" date="2020-01" db="EMBL/GenBank/DDBJ databases">
        <title>A novel Bacillus sp. from Pasinler.</title>
        <authorList>
            <person name="Adiguzel A."/>
            <person name="Ay H."/>
            <person name="Baltaci M.O."/>
        </authorList>
    </citation>
    <scope>NUCLEOTIDE SEQUENCE [LARGE SCALE GENOMIC DNA]</scope>
    <source>
        <strain evidence="1 2">P1</strain>
    </source>
</reference>
<keyword evidence="2" id="KW-1185">Reference proteome</keyword>
<dbReference type="RefSeq" id="WP_161921177.1">
    <property type="nucleotide sequence ID" value="NZ_JAACYS010000056.1"/>
</dbReference>
<comment type="caution">
    <text evidence="1">The sequence shown here is derived from an EMBL/GenBank/DDBJ whole genome shotgun (WGS) entry which is preliminary data.</text>
</comment>
<proteinExistence type="predicted"/>
<protein>
    <submittedName>
        <fullName evidence="1">Uncharacterized protein</fullName>
    </submittedName>
</protein>
<accession>A0ABX0A4I2</accession>
<evidence type="ECO:0000313" key="1">
    <source>
        <dbReference type="EMBL" id="NCU18346.1"/>
    </source>
</evidence>
<sequence length="164" mass="19514">MDHKEYQRMVEDKFGKDLKSIMYKLCVIDDVIASEGADILGVPKNTFIYWRNKFRFGPFQRKYDAAEEIQSKNMKTYKDELSNKELNRELKYTDEKSLTGFKEIIERLLEIKKAQYLKDEEDLNAIFEIAVLEKTLINIQRYLSGELLDSLYFQLEMLNSENKK</sequence>
<gene>
    <name evidence="1" type="ORF">GW534_11525</name>
</gene>
<dbReference type="EMBL" id="JAACYS010000056">
    <property type="protein sequence ID" value="NCU18346.1"/>
    <property type="molecule type" value="Genomic_DNA"/>
</dbReference>
<evidence type="ECO:0000313" key="2">
    <source>
        <dbReference type="Proteomes" id="UP000743899"/>
    </source>
</evidence>